<dbReference type="PANTHER" id="PTHR43677:SF4">
    <property type="entry name" value="QUINONE OXIDOREDUCTASE-LIKE PROTEIN 2"/>
    <property type="match status" value="1"/>
</dbReference>
<gene>
    <name evidence="2" type="ORF">GCM10023196_100820</name>
</gene>
<feature type="domain" description="Enoyl reductase (ER)" evidence="1">
    <location>
        <begin position="30"/>
        <end position="343"/>
    </location>
</feature>
<dbReference type="InterPro" id="IPR036291">
    <property type="entry name" value="NAD(P)-bd_dom_sf"/>
</dbReference>
<sequence length="351" mass="35300">MPSSSYGYEGPSGGTIQVKAARAYPITAHTTDVRIEQVEIPAPGPGEVLVQITAAGVTRLDHSVAAGGPSAMGLLPLTLGSEGAGLVVADPGGRWASGTRVMFFAGDGGVTADGTMAEFAVVPARNLAAIPVSVSDEVAAAVPIAYLTGLLALRAGAFEPGMCVFAPGVGGSVGNATVQLARALGAAAVAGGVGTTAKAEAIRAAPWARGIRIVDLERDRLRDGLGDGFPGGVDVAVDGVGGPVTAQIAAAMAPGGHLVLVGCSGGHSTELPLCEVIERRTTLHGFSLRAATSARSRAAWTDITELLATGRISPVIDSIYPLEAVGEALRHLVEDRPVGKVVITGLSSPRR</sequence>
<dbReference type="Pfam" id="PF13602">
    <property type="entry name" value="ADH_zinc_N_2"/>
    <property type="match status" value="1"/>
</dbReference>
<organism evidence="2 3">
    <name type="scientific">Actinoallomurus vinaceus</name>
    <dbReference type="NCBI Taxonomy" id="1080074"/>
    <lineage>
        <taxon>Bacteria</taxon>
        <taxon>Bacillati</taxon>
        <taxon>Actinomycetota</taxon>
        <taxon>Actinomycetes</taxon>
        <taxon>Streptosporangiales</taxon>
        <taxon>Thermomonosporaceae</taxon>
        <taxon>Actinoallomurus</taxon>
    </lineage>
</organism>
<dbReference type="InterPro" id="IPR011032">
    <property type="entry name" value="GroES-like_sf"/>
</dbReference>
<dbReference type="Gene3D" id="3.90.180.10">
    <property type="entry name" value="Medium-chain alcohol dehydrogenases, catalytic domain"/>
    <property type="match status" value="1"/>
</dbReference>
<dbReference type="InterPro" id="IPR051397">
    <property type="entry name" value="Zn-ADH-like_protein"/>
</dbReference>
<name>A0ABP8UUL3_9ACTN</name>
<dbReference type="SMART" id="SM00829">
    <property type="entry name" value="PKS_ER"/>
    <property type="match status" value="1"/>
</dbReference>
<dbReference type="Pfam" id="PF08240">
    <property type="entry name" value="ADH_N"/>
    <property type="match status" value="1"/>
</dbReference>
<dbReference type="SUPFAM" id="SSF51735">
    <property type="entry name" value="NAD(P)-binding Rossmann-fold domains"/>
    <property type="match status" value="1"/>
</dbReference>
<keyword evidence="3" id="KW-1185">Reference proteome</keyword>
<comment type="caution">
    <text evidence="2">The sequence shown here is derived from an EMBL/GenBank/DDBJ whole genome shotgun (WGS) entry which is preliminary data.</text>
</comment>
<dbReference type="PANTHER" id="PTHR43677">
    <property type="entry name" value="SHORT-CHAIN DEHYDROGENASE/REDUCTASE"/>
    <property type="match status" value="1"/>
</dbReference>
<dbReference type="Proteomes" id="UP001501442">
    <property type="component" value="Unassembled WGS sequence"/>
</dbReference>
<dbReference type="SUPFAM" id="SSF50129">
    <property type="entry name" value="GroES-like"/>
    <property type="match status" value="1"/>
</dbReference>
<dbReference type="InterPro" id="IPR020843">
    <property type="entry name" value="ER"/>
</dbReference>
<evidence type="ECO:0000313" key="2">
    <source>
        <dbReference type="EMBL" id="GAA4639390.1"/>
    </source>
</evidence>
<protein>
    <submittedName>
        <fullName evidence="2">NAD(P)H-quinone oxidoreductase</fullName>
    </submittedName>
</protein>
<evidence type="ECO:0000313" key="3">
    <source>
        <dbReference type="Proteomes" id="UP001501442"/>
    </source>
</evidence>
<dbReference type="EMBL" id="BAABHK010000027">
    <property type="protein sequence ID" value="GAA4639390.1"/>
    <property type="molecule type" value="Genomic_DNA"/>
</dbReference>
<accession>A0ABP8UUL3</accession>
<dbReference type="InterPro" id="IPR013154">
    <property type="entry name" value="ADH-like_N"/>
</dbReference>
<dbReference type="Gene3D" id="3.40.50.720">
    <property type="entry name" value="NAD(P)-binding Rossmann-like Domain"/>
    <property type="match status" value="1"/>
</dbReference>
<proteinExistence type="predicted"/>
<evidence type="ECO:0000259" key="1">
    <source>
        <dbReference type="SMART" id="SM00829"/>
    </source>
</evidence>
<reference evidence="3" key="1">
    <citation type="journal article" date="2019" name="Int. J. Syst. Evol. Microbiol.">
        <title>The Global Catalogue of Microorganisms (GCM) 10K type strain sequencing project: providing services to taxonomists for standard genome sequencing and annotation.</title>
        <authorList>
            <consortium name="The Broad Institute Genomics Platform"/>
            <consortium name="The Broad Institute Genome Sequencing Center for Infectious Disease"/>
            <person name="Wu L."/>
            <person name="Ma J."/>
        </authorList>
    </citation>
    <scope>NUCLEOTIDE SEQUENCE [LARGE SCALE GENOMIC DNA]</scope>
    <source>
        <strain evidence="3">JCM 17939</strain>
    </source>
</reference>